<accession>A0A6A6RFW8</accession>
<proteinExistence type="predicted"/>
<reference evidence="2" key="1">
    <citation type="journal article" date="2020" name="Stud. Mycol.">
        <title>101 Dothideomycetes genomes: a test case for predicting lifestyles and emergence of pathogens.</title>
        <authorList>
            <person name="Haridas S."/>
            <person name="Albert R."/>
            <person name="Binder M."/>
            <person name="Bloem J."/>
            <person name="Labutti K."/>
            <person name="Salamov A."/>
            <person name="Andreopoulos B."/>
            <person name="Baker S."/>
            <person name="Barry K."/>
            <person name="Bills G."/>
            <person name="Bluhm B."/>
            <person name="Cannon C."/>
            <person name="Castanera R."/>
            <person name="Culley D."/>
            <person name="Daum C."/>
            <person name="Ezra D."/>
            <person name="Gonzalez J."/>
            <person name="Henrissat B."/>
            <person name="Kuo A."/>
            <person name="Liang C."/>
            <person name="Lipzen A."/>
            <person name="Lutzoni F."/>
            <person name="Magnuson J."/>
            <person name="Mondo S."/>
            <person name="Nolan M."/>
            <person name="Ohm R."/>
            <person name="Pangilinan J."/>
            <person name="Park H.-J."/>
            <person name="Ramirez L."/>
            <person name="Alfaro M."/>
            <person name="Sun H."/>
            <person name="Tritt A."/>
            <person name="Yoshinaga Y."/>
            <person name="Zwiers L.-H."/>
            <person name="Turgeon B."/>
            <person name="Goodwin S."/>
            <person name="Spatafora J."/>
            <person name="Crous P."/>
            <person name="Grigoriev I."/>
        </authorList>
    </citation>
    <scope>NUCLEOTIDE SEQUENCE</scope>
    <source>
        <strain evidence="2">CBS 473.64</strain>
    </source>
</reference>
<gene>
    <name evidence="2" type="ORF">P280DRAFT_474781</name>
</gene>
<keyword evidence="1" id="KW-0472">Membrane</keyword>
<name>A0A6A6RFW8_9PLEO</name>
<feature type="transmembrane region" description="Helical" evidence="1">
    <location>
        <begin position="128"/>
        <end position="146"/>
    </location>
</feature>
<keyword evidence="1" id="KW-0812">Transmembrane</keyword>
<protein>
    <submittedName>
        <fullName evidence="2">Uncharacterized protein</fullName>
    </submittedName>
</protein>
<keyword evidence="3" id="KW-1185">Reference proteome</keyword>
<dbReference type="AlphaFoldDB" id="A0A6A6RFW8"/>
<organism evidence="2 3">
    <name type="scientific">Massarina eburnea CBS 473.64</name>
    <dbReference type="NCBI Taxonomy" id="1395130"/>
    <lineage>
        <taxon>Eukaryota</taxon>
        <taxon>Fungi</taxon>
        <taxon>Dikarya</taxon>
        <taxon>Ascomycota</taxon>
        <taxon>Pezizomycotina</taxon>
        <taxon>Dothideomycetes</taxon>
        <taxon>Pleosporomycetidae</taxon>
        <taxon>Pleosporales</taxon>
        <taxon>Massarineae</taxon>
        <taxon>Massarinaceae</taxon>
        <taxon>Massarina</taxon>
    </lineage>
</organism>
<sequence>MQHAIARAIACARFKHVALDPFRTTLHPGSHNPTTFLCKQPSAAANAAANAAAALRRSCGKSAFYIYAPVRYGYGTERSVGRRHMRRRFYDLPRFVDSAKQLLLYFLLAQVHLYRAVGGLGLSVGDGSVGMLLGLAFAFSLFAGMGEHITST</sequence>
<evidence type="ECO:0000256" key="1">
    <source>
        <dbReference type="SAM" id="Phobius"/>
    </source>
</evidence>
<feature type="transmembrane region" description="Helical" evidence="1">
    <location>
        <begin position="102"/>
        <end position="122"/>
    </location>
</feature>
<keyword evidence="1" id="KW-1133">Transmembrane helix</keyword>
<evidence type="ECO:0000313" key="2">
    <source>
        <dbReference type="EMBL" id="KAF2634236.1"/>
    </source>
</evidence>
<dbReference type="Proteomes" id="UP000799753">
    <property type="component" value="Unassembled WGS sequence"/>
</dbReference>
<dbReference type="EMBL" id="MU006849">
    <property type="protein sequence ID" value="KAF2634236.1"/>
    <property type="molecule type" value="Genomic_DNA"/>
</dbReference>
<evidence type="ECO:0000313" key="3">
    <source>
        <dbReference type="Proteomes" id="UP000799753"/>
    </source>
</evidence>